<keyword evidence="3" id="KW-1185">Reference proteome</keyword>
<evidence type="ECO:0000313" key="3">
    <source>
        <dbReference type="Proteomes" id="UP000053477"/>
    </source>
</evidence>
<dbReference type="InParanoid" id="A0A0H2SB57"/>
<keyword evidence="1" id="KW-0732">Signal</keyword>
<feature type="chain" id="PRO_5005202297" evidence="1">
    <location>
        <begin position="27"/>
        <end position="146"/>
    </location>
</feature>
<dbReference type="OrthoDB" id="2874149at2759"/>
<evidence type="ECO:0000313" key="2">
    <source>
        <dbReference type="EMBL" id="KLO14131.1"/>
    </source>
</evidence>
<protein>
    <submittedName>
        <fullName evidence="2">Uncharacterized protein</fullName>
    </submittedName>
</protein>
<name>A0A0H2SB57_9AGAM</name>
<dbReference type="Proteomes" id="UP000053477">
    <property type="component" value="Unassembled WGS sequence"/>
</dbReference>
<reference evidence="2 3" key="1">
    <citation type="submission" date="2015-04" db="EMBL/GenBank/DDBJ databases">
        <title>Complete genome sequence of Schizopora paradoxa KUC8140, a cosmopolitan wood degrader in East Asia.</title>
        <authorList>
            <consortium name="DOE Joint Genome Institute"/>
            <person name="Min B."/>
            <person name="Park H."/>
            <person name="Jang Y."/>
            <person name="Kim J.-J."/>
            <person name="Kim K.H."/>
            <person name="Pangilinan J."/>
            <person name="Lipzen A."/>
            <person name="Riley R."/>
            <person name="Grigoriev I.V."/>
            <person name="Spatafora J.W."/>
            <person name="Choi I.-G."/>
        </authorList>
    </citation>
    <scope>NUCLEOTIDE SEQUENCE [LARGE SCALE GENOMIC DNA]</scope>
    <source>
        <strain evidence="2 3">KUC8140</strain>
    </source>
</reference>
<gene>
    <name evidence="2" type="ORF">SCHPADRAFT_939807</name>
</gene>
<dbReference type="EMBL" id="KQ085948">
    <property type="protein sequence ID" value="KLO14131.1"/>
    <property type="molecule type" value="Genomic_DNA"/>
</dbReference>
<accession>A0A0H2SB57</accession>
<organism evidence="2 3">
    <name type="scientific">Schizopora paradoxa</name>
    <dbReference type="NCBI Taxonomy" id="27342"/>
    <lineage>
        <taxon>Eukaryota</taxon>
        <taxon>Fungi</taxon>
        <taxon>Dikarya</taxon>
        <taxon>Basidiomycota</taxon>
        <taxon>Agaricomycotina</taxon>
        <taxon>Agaricomycetes</taxon>
        <taxon>Hymenochaetales</taxon>
        <taxon>Schizoporaceae</taxon>
        <taxon>Schizopora</taxon>
    </lineage>
</organism>
<proteinExistence type="predicted"/>
<feature type="signal peptide" evidence="1">
    <location>
        <begin position="1"/>
        <end position="26"/>
    </location>
</feature>
<sequence length="146" mass="16699">MSPNRYIRVIIITNLTLLFDLPVLVAQISVAVVEGSTVNHPYQLGIRPPYPQFYHYDACFDLGSQQVGGPHSQMGRQDLRAAFDRVFRYFWEDTGGETSIFMHSPLDVRFDWITQEPGLQAEQSVGNYLRLELHSFLSSVCMVTDR</sequence>
<evidence type="ECO:0000256" key="1">
    <source>
        <dbReference type="SAM" id="SignalP"/>
    </source>
</evidence>
<dbReference type="AlphaFoldDB" id="A0A0H2SB57"/>